<evidence type="ECO:0000313" key="2">
    <source>
        <dbReference type="EMBL" id="GAI89714.1"/>
    </source>
</evidence>
<dbReference type="InterPro" id="IPR044060">
    <property type="entry name" value="Bacterial_rp_domain"/>
</dbReference>
<organism evidence="2">
    <name type="scientific">marine sediment metagenome</name>
    <dbReference type="NCBI Taxonomy" id="412755"/>
    <lineage>
        <taxon>unclassified sequences</taxon>
        <taxon>metagenomes</taxon>
        <taxon>ecological metagenomes</taxon>
    </lineage>
</organism>
<dbReference type="EMBL" id="BARW01024233">
    <property type="protein sequence ID" value="GAI89714.1"/>
    <property type="molecule type" value="Genomic_DNA"/>
</dbReference>
<accession>X1UBJ7</accession>
<comment type="caution">
    <text evidence="2">The sequence shown here is derived from an EMBL/GenBank/DDBJ whole genome shotgun (WGS) entry which is preliminary data.</text>
</comment>
<sequence>GVIHIWGRNDMTTTQRMGISWTVKDPGGAVVETYSKWEAWPYTGAGSSHEFIGGRFTFDKSGTYKIDVKLSMNPDNPVIVASYSGTLCTVAAVGEYTLTVSVASPAVGWVSKSPDKPKYSAGEKVTLTAYLDNWAIGYYVFDHWTVNGVTKTGNPITITMDGNKSVVCYFRAK</sequence>
<name>X1UBJ7_9ZZZZ</name>
<protein>
    <recommendedName>
        <fullName evidence="1">Bacterial repeat domain-containing protein</fullName>
    </recommendedName>
</protein>
<feature type="domain" description="Bacterial repeat" evidence="1">
    <location>
        <begin position="99"/>
        <end position="172"/>
    </location>
</feature>
<reference evidence="2" key="1">
    <citation type="journal article" date="2014" name="Front. Microbiol.">
        <title>High frequency of phylogenetically diverse reductive dehalogenase-homologous genes in deep subseafloor sedimentary metagenomes.</title>
        <authorList>
            <person name="Kawai M."/>
            <person name="Futagami T."/>
            <person name="Toyoda A."/>
            <person name="Takaki Y."/>
            <person name="Nishi S."/>
            <person name="Hori S."/>
            <person name="Arai W."/>
            <person name="Tsubouchi T."/>
            <person name="Morono Y."/>
            <person name="Uchiyama I."/>
            <person name="Ito T."/>
            <person name="Fujiyama A."/>
            <person name="Inagaki F."/>
            <person name="Takami H."/>
        </authorList>
    </citation>
    <scope>NUCLEOTIDE SEQUENCE</scope>
    <source>
        <strain evidence="2">Expedition CK06-06</strain>
    </source>
</reference>
<dbReference type="AlphaFoldDB" id="X1UBJ7"/>
<dbReference type="Pfam" id="PF18998">
    <property type="entry name" value="Flg_new_2"/>
    <property type="match status" value="1"/>
</dbReference>
<gene>
    <name evidence="2" type="ORF">S12H4_39995</name>
</gene>
<evidence type="ECO:0000259" key="1">
    <source>
        <dbReference type="Pfam" id="PF18998"/>
    </source>
</evidence>
<proteinExistence type="predicted"/>
<feature type="non-terminal residue" evidence="2">
    <location>
        <position position="1"/>
    </location>
</feature>